<gene>
    <name evidence="2" type="ORF">GCM10009675_29130</name>
</gene>
<dbReference type="EMBL" id="BAAALM010000008">
    <property type="protein sequence ID" value="GAA1207757.1"/>
    <property type="molecule type" value="Genomic_DNA"/>
</dbReference>
<evidence type="ECO:0008006" key="4">
    <source>
        <dbReference type="Google" id="ProtNLM"/>
    </source>
</evidence>
<organism evidence="2 3">
    <name type="scientific">Prauserella alba</name>
    <dbReference type="NCBI Taxonomy" id="176898"/>
    <lineage>
        <taxon>Bacteria</taxon>
        <taxon>Bacillati</taxon>
        <taxon>Actinomycetota</taxon>
        <taxon>Actinomycetes</taxon>
        <taxon>Pseudonocardiales</taxon>
        <taxon>Pseudonocardiaceae</taxon>
        <taxon>Prauserella</taxon>
    </lineage>
</organism>
<comment type="caution">
    <text evidence="2">The sequence shown here is derived from an EMBL/GenBank/DDBJ whole genome shotgun (WGS) entry which is preliminary data.</text>
</comment>
<reference evidence="2 3" key="1">
    <citation type="journal article" date="2019" name="Int. J. Syst. Evol. Microbiol.">
        <title>The Global Catalogue of Microorganisms (GCM) 10K type strain sequencing project: providing services to taxonomists for standard genome sequencing and annotation.</title>
        <authorList>
            <consortium name="The Broad Institute Genomics Platform"/>
            <consortium name="The Broad Institute Genome Sequencing Center for Infectious Disease"/>
            <person name="Wu L."/>
            <person name="Ma J."/>
        </authorList>
    </citation>
    <scope>NUCLEOTIDE SEQUENCE [LARGE SCALE GENOMIC DNA]</scope>
    <source>
        <strain evidence="2 3">JCM 13022</strain>
    </source>
</reference>
<feature type="transmembrane region" description="Helical" evidence="1">
    <location>
        <begin position="49"/>
        <end position="68"/>
    </location>
</feature>
<feature type="transmembrane region" description="Helical" evidence="1">
    <location>
        <begin position="20"/>
        <end position="37"/>
    </location>
</feature>
<keyword evidence="3" id="KW-1185">Reference proteome</keyword>
<evidence type="ECO:0000313" key="3">
    <source>
        <dbReference type="Proteomes" id="UP001500467"/>
    </source>
</evidence>
<evidence type="ECO:0000256" key="1">
    <source>
        <dbReference type="SAM" id="Phobius"/>
    </source>
</evidence>
<dbReference type="Proteomes" id="UP001500467">
    <property type="component" value="Unassembled WGS sequence"/>
</dbReference>
<keyword evidence="1" id="KW-0812">Transmembrane</keyword>
<name>A0ABN1VGE2_9PSEU</name>
<evidence type="ECO:0000313" key="2">
    <source>
        <dbReference type="EMBL" id="GAA1207757.1"/>
    </source>
</evidence>
<sequence length="72" mass="7366">MEGETSGRAGSDTGRRVDPLTLTAGVATLAVSAYVISGGPTWLGLPDGRWLLAGVAVLIGVVMLAASLRKER</sequence>
<keyword evidence="1" id="KW-1133">Transmembrane helix</keyword>
<keyword evidence="1" id="KW-0472">Membrane</keyword>
<accession>A0ABN1VGE2</accession>
<proteinExistence type="predicted"/>
<protein>
    <recommendedName>
        <fullName evidence="4">MYXO-CTERM domain-containing protein</fullName>
    </recommendedName>
</protein>
<dbReference type="RefSeq" id="WP_253858775.1">
    <property type="nucleotide sequence ID" value="NZ_BAAALM010000008.1"/>
</dbReference>